<reference evidence="5" key="1">
    <citation type="journal article" date="2023" name="Mol. Phylogenet. Evol.">
        <title>Genome-scale phylogeny and comparative genomics of the fungal order Sordariales.</title>
        <authorList>
            <person name="Hensen N."/>
            <person name="Bonometti L."/>
            <person name="Westerberg I."/>
            <person name="Brannstrom I.O."/>
            <person name="Guillou S."/>
            <person name="Cros-Aarteil S."/>
            <person name="Calhoun S."/>
            <person name="Haridas S."/>
            <person name="Kuo A."/>
            <person name="Mondo S."/>
            <person name="Pangilinan J."/>
            <person name="Riley R."/>
            <person name="LaButti K."/>
            <person name="Andreopoulos B."/>
            <person name="Lipzen A."/>
            <person name="Chen C."/>
            <person name="Yan M."/>
            <person name="Daum C."/>
            <person name="Ng V."/>
            <person name="Clum A."/>
            <person name="Steindorff A."/>
            <person name="Ohm R.A."/>
            <person name="Martin F."/>
            <person name="Silar P."/>
            <person name="Natvig D.O."/>
            <person name="Lalanne C."/>
            <person name="Gautier V."/>
            <person name="Ament-Velasquez S.L."/>
            <person name="Kruys A."/>
            <person name="Hutchinson M.I."/>
            <person name="Powell A.J."/>
            <person name="Barry K."/>
            <person name="Miller A.N."/>
            <person name="Grigoriev I.V."/>
            <person name="Debuchy R."/>
            <person name="Gladieux P."/>
            <person name="Hiltunen Thoren M."/>
            <person name="Johannesson H."/>
        </authorList>
    </citation>
    <scope>NUCLEOTIDE SEQUENCE [LARGE SCALE GENOMIC DNA]</scope>
    <source>
        <strain evidence="5">CBS 340.73</strain>
    </source>
</reference>
<gene>
    <name evidence="4" type="ORF">QBC46DRAFT_318418</name>
</gene>
<dbReference type="PANTHER" id="PTHR24201">
    <property type="entry name" value="ANK_REP_REGION DOMAIN-CONTAINING PROTEIN"/>
    <property type="match status" value="1"/>
</dbReference>
<evidence type="ECO:0008006" key="6">
    <source>
        <dbReference type="Google" id="ProtNLM"/>
    </source>
</evidence>
<accession>A0AAN6S2G5</accession>
<dbReference type="SMART" id="SM00248">
    <property type="entry name" value="ANK"/>
    <property type="match status" value="2"/>
</dbReference>
<evidence type="ECO:0000256" key="2">
    <source>
        <dbReference type="ARBA" id="ARBA00023043"/>
    </source>
</evidence>
<dbReference type="GO" id="GO:0005634">
    <property type="term" value="C:nucleus"/>
    <property type="evidence" value="ECO:0007669"/>
    <property type="project" value="TreeGrafter"/>
</dbReference>
<evidence type="ECO:0000256" key="3">
    <source>
        <dbReference type="PROSITE-ProRule" id="PRU00023"/>
    </source>
</evidence>
<dbReference type="Gene3D" id="1.25.40.20">
    <property type="entry name" value="Ankyrin repeat-containing domain"/>
    <property type="match status" value="1"/>
</dbReference>
<keyword evidence="5" id="KW-1185">Reference proteome</keyword>
<evidence type="ECO:0000313" key="4">
    <source>
        <dbReference type="EMBL" id="KAK3938074.1"/>
    </source>
</evidence>
<organism evidence="4 5">
    <name type="scientific">Diplogelasinospora grovesii</name>
    <dbReference type="NCBI Taxonomy" id="303347"/>
    <lineage>
        <taxon>Eukaryota</taxon>
        <taxon>Fungi</taxon>
        <taxon>Dikarya</taxon>
        <taxon>Ascomycota</taxon>
        <taxon>Pezizomycotina</taxon>
        <taxon>Sordariomycetes</taxon>
        <taxon>Sordariomycetidae</taxon>
        <taxon>Sordariales</taxon>
        <taxon>Diplogelasinosporaceae</taxon>
        <taxon>Diplogelasinospora</taxon>
    </lineage>
</organism>
<keyword evidence="1" id="KW-0677">Repeat</keyword>
<evidence type="ECO:0000256" key="1">
    <source>
        <dbReference type="ARBA" id="ARBA00022737"/>
    </source>
</evidence>
<proteinExistence type="predicted"/>
<comment type="caution">
    <text evidence="4">The sequence shown here is derived from an EMBL/GenBank/DDBJ whole genome shotgun (WGS) entry which is preliminary data.</text>
</comment>
<protein>
    <recommendedName>
        <fullName evidence="6">Ankyrin repeat protein</fullName>
    </recommendedName>
</protein>
<dbReference type="InterPro" id="IPR002110">
    <property type="entry name" value="Ankyrin_rpt"/>
</dbReference>
<dbReference type="Proteomes" id="UP001303473">
    <property type="component" value="Unassembled WGS sequence"/>
</dbReference>
<dbReference type="PROSITE" id="PS50297">
    <property type="entry name" value="ANK_REP_REGION"/>
    <property type="match status" value="1"/>
</dbReference>
<evidence type="ECO:0000313" key="5">
    <source>
        <dbReference type="Proteomes" id="UP001303473"/>
    </source>
</evidence>
<dbReference type="PROSITE" id="PS50088">
    <property type="entry name" value="ANK_REPEAT"/>
    <property type="match status" value="1"/>
</dbReference>
<dbReference type="InterPro" id="IPR050776">
    <property type="entry name" value="Ank_Repeat/CDKN_Inhibitor"/>
</dbReference>
<dbReference type="Pfam" id="PF12796">
    <property type="entry name" value="Ank_2"/>
    <property type="match status" value="1"/>
</dbReference>
<dbReference type="InterPro" id="IPR036770">
    <property type="entry name" value="Ankyrin_rpt-contain_sf"/>
</dbReference>
<keyword evidence="2 3" id="KW-0040">ANK repeat</keyword>
<dbReference type="AlphaFoldDB" id="A0AAN6S2G5"/>
<dbReference type="PANTHER" id="PTHR24201:SF16">
    <property type="entry name" value="ANKYRIN-1-LIKE-RELATED"/>
    <property type="match status" value="1"/>
</dbReference>
<sequence length="155" mass="17189">MRITEEESHTISVLAGQGDIKKIRTVVETLAQREDAMPADVLMACKDDFQQTAAHIAAKSGQARSIETLADLLHDNEKKAQYFNAANRFSGDRPVHTAMRHGFVDVFKTLVRHGADPTAKNRFGDTAVDYPGDFDPSEVHRIMSEYVESTLSNTP</sequence>
<dbReference type="SUPFAM" id="SSF48403">
    <property type="entry name" value="Ankyrin repeat"/>
    <property type="match status" value="1"/>
</dbReference>
<name>A0AAN6S2G5_9PEZI</name>
<feature type="repeat" description="ANK" evidence="3">
    <location>
        <begin position="90"/>
        <end position="122"/>
    </location>
</feature>
<dbReference type="EMBL" id="MU853838">
    <property type="protein sequence ID" value="KAK3938074.1"/>
    <property type="molecule type" value="Genomic_DNA"/>
</dbReference>